<evidence type="ECO:0000313" key="2">
    <source>
        <dbReference type="EMBL" id="GLB68899.1"/>
    </source>
</evidence>
<dbReference type="Proteomes" id="UP001209654">
    <property type="component" value="Unassembled WGS sequence"/>
</dbReference>
<dbReference type="Gene3D" id="1.10.10.2840">
    <property type="entry name" value="PucR C-terminal helix-turn-helix domain"/>
    <property type="match status" value="1"/>
</dbReference>
<protein>
    <submittedName>
        <fullName evidence="2">Transcriptional regulator</fullName>
    </submittedName>
</protein>
<dbReference type="InterPro" id="IPR025736">
    <property type="entry name" value="PucR_C-HTH_dom"/>
</dbReference>
<dbReference type="InterPro" id="IPR051448">
    <property type="entry name" value="CdaR-like_regulators"/>
</dbReference>
<dbReference type="RefSeq" id="WP_264796992.1">
    <property type="nucleotide sequence ID" value="NZ_BRVS01000026.1"/>
</dbReference>
<evidence type="ECO:0000259" key="1">
    <source>
        <dbReference type="Pfam" id="PF13556"/>
    </source>
</evidence>
<comment type="caution">
    <text evidence="2">The sequence shown here is derived from an EMBL/GenBank/DDBJ whole genome shotgun (WGS) entry which is preliminary data.</text>
</comment>
<keyword evidence="3" id="KW-1185">Reference proteome</keyword>
<name>A0ABQ5MY68_9MICC</name>
<evidence type="ECO:0000313" key="3">
    <source>
        <dbReference type="Proteomes" id="UP001209654"/>
    </source>
</evidence>
<dbReference type="Pfam" id="PF13556">
    <property type="entry name" value="HTH_30"/>
    <property type="match status" value="1"/>
</dbReference>
<proteinExistence type="predicted"/>
<dbReference type="InterPro" id="IPR042070">
    <property type="entry name" value="PucR_C-HTH_sf"/>
</dbReference>
<reference evidence="2 3" key="1">
    <citation type="journal article" date="2023" name="Int. J. Syst. Evol. Microbiol.">
        <title>Arthrobacter mangrovi sp. nov., an actinobacterium isolated from the rhizosphere of a mangrove.</title>
        <authorList>
            <person name="Hamada M."/>
            <person name="Saitou S."/>
            <person name="Enomoto N."/>
            <person name="Nanri K."/>
            <person name="Hidaka K."/>
            <person name="Miura T."/>
            <person name="Tamura T."/>
        </authorList>
    </citation>
    <scope>NUCLEOTIDE SEQUENCE [LARGE SCALE GENOMIC DNA]</scope>
    <source>
        <strain evidence="2 3">NBRC 112813</strain>
    </source>
</reference>
<dbReference type="EMBL" id="BRVS01000026">
    <property type="protein sequence ID" value="GLB68899.1"/>
    <property type="molecule type" value="Genomic_DNA"/>
</dbReference>
<dbReference type="PANTHER" id="PTHR33744">
    <property type="entry name" value="CARBOHYDRATE DIACID REGULATOR"/>
    <property type="match status" value="1"/>
</dbReference>
<sequence>MQNPTTEQAVESIARTLDHGVSVEDLDGDLIAYSSHRASADPVRVNFLLTKKVPEDVSAWQLSHGIATAVRPVVVGANESLGMLGRVCVPLLVRGFRVGYLWVLQEPGEAPDSILAALPQVRPLLDGLAEELLDTNTPESEARRRREAQFLAACAGDSAAIEDVGGWPEVGGREPWALGVVMERIDDPDVAMAELADPEAAVLLQRVSALQATVGIRPALFSAGARQHAVLLFRDLAGRSEHQEVLQRYGHEISLRGGHPERPDMLGLSEPFTDLRRLPTAYREATTAVQAASVDPRVGQLVDYRDTGVYQFLAEARGLLPAGSVHFRELAERDRNGELLPVLELLYDTDGSVADVAAGLHLHRSSVYNRLAKVRSIIGADPLKGHTRLELHLALKAARWSRRPRLTD</sequence>
<gene>
    <name evidence="2" type="ORF">AHIS1636_33420</name>
</gene>
<feature type="domain" description="PucR C-terminal helix-turn-helix" evidence="1">
    <location>
        <begin position="339"/>
        <end position="397"/>
    </location>
</feature>
<organism evidence="2 3">
    <name type="scientific">Arthrobacter mangrovi</name>
    <dbReference type="NCBI Taxonomy" id="2966350"/>
    <lineage>
        <taxon>Bacteria</taxon>
        <taxon>Bacillati</taxon>
        <taxon>Actinomycetota</taxon>
        <taxon>Actinomycetes</taxon>
        <taxon>Micrococcales</taxon>
        <taxon>Micrococcaceae</taxon>
        <taxon>Arthrobacter</taxon>
    </lineage>
</organism>
<dbReference type="PANTHER" id="PTHR33744:SF17">
    <property type="entry name" value="CONSERVED PROTEIN"/>
    <property type="match status" value="1"/>
</dbReference>
<accession>A0ABQ5MY68</accession>